<feature type="transmembrane region" description="Helical" evidence="7">
    <location>
        <begin position="438"/>
        <end position="459"/>
    </location>
</feature>
<keyword evidence="3" id="KW-1003">Cell membrane</keyword>
<dbReference type="AlphaFoldDB" id="A0A7Z7HQ07"/>
<gene>
    <name evidence="8" type="ORF">SDENCHOL_10726</name>
</gene>
<evidence type="ECO:0000256" key="4">
    <source>
        <dbReference type="ARBA" id="ARBA00022692"/>
    </source>
</evidence>
<keyword evidence="9" id="KW-1185">Reference proteome</keyword>
<comment type="subcellular location">
    <subcellularLocation>
        <location evidence="1">Cell membrane</location>
        <topology evidence="1">Multi-pass membrane protein</topology>
    </subcellularLocation>
</comment>
<feature type="transmembrane region" description="Helical" evidence="7">
    <location>
        <begin position="79"/>
        <end position="103"/>
    </location>
</feature>
<reference evidence="8" key="1">
    <citation type="submission" date="2017-03" db="EMBL/GenBank/DDBJ databases">
        <authorList>
            <consortium name="AG Boll"/>
        </authorList>
    </citation>
    <scope>NUCLEOTIDE SEQUENCE [LARGE SCALE GENOMIC DNA]</scope>
    <source>
        <strain evidence="8">Chol</strain>
    </source>
</reference>
<keyword evidence="6 7" id="KW-0472">Membrane</keyword>
<feature type="transmembrane region" description="Helical" evidence="7">
    <location>
        <begin position="43"/>
        <end position="67"/>
    </location>
</feature>
<dbReference type="PANTHER" id="PTHR30250">
    <property type="entry name" value="PST FAMILY PREDICTED COLANIC ACID TRANSPORTER"/>
    <property type="match status" value="1"/>
</dbReference>
<feature type="transmembrane region" description="Helical" evidence="7">
    <location>
        <begin position="380"/>
        <end position="401"/>
    </location>
</feature>
<keyword evidence="5 7" id="KW-1133">Transmembrane helix</keyword>
<proteinExistence type="inferred from homology"/>
<dbReference type="InterPro" id="IPR050833">
    <property type="entry name" value="Poly_Biosynth_Transport"/>
</dbReference>
<evidence type="ECO:0000256" key="5">
    <source>
        <dbReference type="ARBA" id="ARBA00022989"/>
    </source>
</evidence>
<dbReference type="CDD" id="cd13127">
    <property type="entry name" value="MATE_tuaB_like"/>
    <property type="match status" value="1"/>
</dbReference>
<comment type="similarity">
    <text evidence="2">Belongs to the polysaccharide synthase family.</text>
</comment>
<dbReference type="Proteomes" id="UP000242886">
    <property type="component" value="Chromosome SDENCHOL"/>
</dbReference>
<accession>A0A7Z7HQ07</accession>
<evidence type="ECO:0000256" key="3">
    <source>
        <dbReference type="ARBA" id="ARBA00022475"/>
    </source>
</evidence>
<sequence>MSLKFKAVSALSWSLADKLINQLGYLAVTVYLARLIGPESFGLIGMLAIFTLLADSVVSNGFSNALVQRSQQLTEDDACTVFWVNLGWGTLIYAVLFVAAPWIAQFYRQPELIGVARVLFLVIIINAFSVVARAKLTIAVDFKSQAIANTSATVLSSALAALLAQRGYGYWALIWLMVSKAVIASLGVWWFCRWLPRWRLSRASFTTLFGFGSKLMLAGSITTVVDNLYAPLIGYFYNVSQVGFFTQAANLSNYLSGFISSSLQGVSYPIMTSIKDEHERLVSIFKQMISVSMLVCLPLLSGFAAVANDVVLLLLGDAWRPTIPILIALSIARTVTPVSSINANMVNVVGRSDLFLKVSLSKIPIAITALFLALPYGVEGLAWAMVCSSFIAFFINAWYPGKIFGFGGIAQLGVARPYIAASAIMFTVVYFLPWGTSFVGLAGKIIFGTFVYVAMVWVMGDKFVRQLMQWVPLGIKALRAFVLSR</sequence>
<evidence type="ECO:0000256" key="1">
    <source>
        <dbReference type="ARBA" id="ARBA00004651"/>
    </source>
</evidence>
<feature type="transmembrane region" description="Helical" evidence="7">
    <location>
        <begin position="413"/>
        <end position="432"/>
    </location>
</feature>
<organism evidence="8 9">
    <name type="scientific">Sterolibacterium denitrificans</name>
    <dbReference type="NCBI Taxonomy" id="157592"/>
    <lineage>
        <taxon>Bacteria</taxon>
        <taxon>Pseudomonadati</taxon>
        <taxon>Pseudomonadota</taxon>
        <taxon>Betaproteobacteria</taxon>
        <taxon>Nitrosomonadales</taxon>
        <taxon>Sterolibacteriaceae</taxon>
        <taxon>Sterolibacterium</taxon>
    </lineage>
</organism>
<evidence type="ECO:0000256" key="7">
    <source>
        <dbReference type="SAM" id="Phobius"/>
    </source>
</evidence>
<feature type="transmembrane region" description="Helical" evidence="7">
    <location>
        <begin position="115"/>
        <end position="134"/>
    </location>
</feature>
<evidence type="ECO:0000313" key="8">
    <source>
        <dbReference type="EMBL" id="SMB22929.1"/>
    </source>
</evidence>
<feature type="transmembrane region" description="Helical" evidence="7">
    <location>
        <begin position="354"/>
        <end position="374"/>
    </location>
</feature>
<feature type="transmembrane region" description="Helical" evidence="7">
    <location>
        <begin position="289"/>
        <end position="316"/>
    </location>
</feature>
<feature type="transmembrane region" description="Helical" evidence="7">
    <location>
        <begin position="170"/>
        <end position="192"/>
    </location>
</feature>
<keyword evidence="4 7" id="KW-0812">Transmembrane</keyword>
<evidence type="ECO:0000256" key="2">
    <source>
        <dbReference type="ARBA" id="ARBA00007430"/>
    </source>
</evidence>
<dbReference type="PANTHER" id="PTHR30250:SF10">
    <property type="entry name" value="LIPOPOLYSACCHARIDE BIOSYNTHESIS PROTEIN WZXC"/>
    <property type="match status" value="1"/>
</dbReference>
<dbReference type="EMBL" id="LT837803">
    <property type="protein sequence ID" value="SMB22929.1"/>
    <property type="molecule type" value="Genomic_DNA"/>
</dbReference>
<dbReference type="GO" id="GO:0005886">
    <property type="term" value="C:plasma membrane"/>
    <property type="evidence" value="ECO:0007669"/>
    <property type="project" value="UniProtKB-SubCell"/>
</dbReference>
<evidence type="ECO:0000313" key="9">
    <source>
        <dbReference type="Proteomes" id="UP000242886"/>
    </source>
</evidence>
<protein>
    <submittedName>
        <fullName evidence="8">Lipopolysaccharide biosynthesis protein WzxC</fullName>
    </submittedName>
</protein>
<dbReference type="Pfam" id="PF13440">
    <property type="entry name" value="Polysacc_synt_3"/>
    <property type="match status" value="1"/>
</dbReference>
<name>A0A7Z7HQ07_9PROT</name>
<evidence type="ECO:0000256" key="6">
    <source>
        <dbReference type="ARBA" id="ARBA00023136"/>
    </source>
</evidence>
<feature type="transmembrane region" description="Helical" evidence="7">
    <location>
        <begin position="146"/>
        <end position="164"/>
    </location>
</feature>
<feature type="transmembrane region" description="Helical" evidence="7">
    <location>
        <begin position="322"/>
        <end position="342"/>
    </location>
</feature>
<dbReference type="RefSeq" id="WP_154716101.1">
    <property type="nucleotide sequence ID" value="NZ_LT837803.1"/>
</dbReference>